<evidence type="ECO:0000256" key="2">
    <source>
        <dbReference type="ARBA" id="ARBA00022737"/>
    </source>
</evidence>
<name>A0A087YDC4_POEFO</name>
<dbReference type="eggNOG" id="KOG4441">
    <property type="taxonomic scope" value="Eukaryota"/>
</dbReference>
<dbReference type="Pfam" id="PF07707">
    <property type="entry name" value="BACK"/>
    <property type="match status" value="1"/>
</dbReference>
<dbReference type="SUPFAM" id="SSF54695">
    <property type="entry name" value="POZ domain"/>
    <property type="match status" value="1"/>
</dbReference>
<dbReference type="GeneID" id="103150218"/>
<dbReference type="PANTHER" id="PTHR24412">
    <property type="entry name" value="KELCH PROTEIN"/>
    <property type="match status" value="1"/>
</dbReference>
<accession>A0A087YDC4</accession>
<dbReference type="Proteomes" id="UP000028760">
    <property type="component" value="Unassembled WGS sequence"/>
</dbReference>
<dbReference type="Ensembl" id="ENSPFOT00000016049.2">
    <property type="protein sequence ID" value="ENSPFOP00000016027.2"/>
    <property type="gene ID" value="ENSPFOG00000015916.2"/>
</dbReference>
<dbReference type="InterPro" id="IPR011705">
    <property type="entry name" value="BACK"/>
</dbReference>
<evidence type="ECO:0000259" key="3">
    <source>
        <dbReference type="PROSITE" id="PS50097"/>
    </source>
</evidence>
<dbReference type="PROSITE" id="PS50097">
    <property type="entry name" value="BTB"/>
    <property type="match status" value="1"/>
</dbReference>
<sequence>MASKMKALTSRKTVSTCHHEATLNQLSGLVTTMDKMRKLGALCDVTLVVQGRRFPVHRLVLAAGSEYFRLMFMGNMMESESPEVSLQEVDPEIVELLINYIYTAKIELNNRNVQSLLHTASQYMIEPVKVMCEKFLQERIDITNCFGMWALADSFNCKGLKAKAEVVLLRHFRESSMLTDFLQLHVTCLTSILGNDRLRVSEEQIYEVALRWLNHDLPNRQQHLVEVLSCVHFPLLSKDFLSQTVQPEPLIADSPQCLSMVTDAICSRRDSRNVAVNLRAQLRNPPKIALFGHLQPDPCRYFNPQDSKWTAIPCSLEKRWNATAVYWNYEVYILGGSTCQGLEKRVDCYDLLLETMHSRIDLPWPRNKLAACVFQGKIYASGGMLHDRSTVSLFTSFNINTNSWEVETSLLSPRCCHGSVEVNGLIYVCGGGRMDSSFKIIDTCEVYNPSTRQWMELRPMTKPRKNHGLVWVGSWIYAIGGKGHEGLMESVERYNIRNNYWLPCEPMPLPLMVKCVAINEMIYVLAGKGKENLRHILKYNTRTGKWRTCYNVKAAPYPGSVVCVVD</sequence>
<reference evidence="4" key="3">
    <citation type="submission" date="2025-09" db="UniProtKB">
        <authorList>
            <consortium name="Ensembl"/>
        </authorList>
    </citation>
    <scope>IDENTIFICATION</scope>
</reference>
<protein>
    <submittedName>
        <fullName evidence="4">Kelch-like family member 7</fullName>
    </submittedName>
</protein>
<dbReference type="PANTHER" id="PTHR24412:SF435">
    <property type="entry name" value="KELCH-LIKE PROTEIN 7"/>
    <property type="match status" value="1"/>
</dbReference>
<dbReference type="AlphaFoldDB" id="A0A087YDC4"/>
<dbReference type="InterPro" id="IPR017096">
    <property type="entry name" value="BTB-kelch_protein"/>
</dbReference>
<dbReference type="PIRSF" id="PIRSF037037">
    <property type="entry name" value="Kelch-like_protein_gigaxonin"/>
    <property type="match status" value="1"/>
</dbReference>
<dbReference type="SMART" id="SM00612">
    <property type="entry name" value="Kelch"/>
    <property type="match status" value="5"/>
</dbReference>
<dbReference type="InterPro" id="IPR006652">
    <property type="entry name" value="Kelch_1"/>
</dbReference>
<dbReference type="RefSeq" id="XP_007569804.1">
    <property type="nucleotide sequence ID" value="XM_007569742.2"/>
</dbReference>
<feature type="domain" description="BTB" evidence="3">
    <location>
        <begin position="43"/>
        <end position="110"/>
    </location>
</feature>
<keyword evidence="5" id="KW-1185">Reference proteome</keyword>
<dbReference type="OMA" id="LSPRCCH"/>
<dbReference type="RefSeq" id="XP_016536021.1">
    <property type="nucleotide sequence ID" value="XM_016680535.1"/>
</dbReference>
<dbReference type="FunFam" id="1.25.40.420:FF:000001">
    <property type="entry name" value="Kelch-like family member 12"/>
    <property type="match status" value="1"/>
</dbReference>
<dbReference type="InterPro" id="IPR000210">
    <property type="entry name" value="BTB/POZ_dom"/>
</dbReference>
<keyword evidence="1" id="KW-0880">Kelch repeat</keyword>
<dbReference type="GeneTree" id="ENSGT00940000155602"/>
<dbReference type="Pfam" id="PF24681">
    <property type="entry name" value="Kelch_KLHDC2_KLHL20_DRC7"/>
    <property type="match status" value="1"/>
</dbReference>
<dbReference type="SMART" id="SM00875">
    <property type="entry name" value="BACK"/>
    <property type="match status" value="1"/>
</dbReference>
<dbReference type="EMBL" id="AYCK01013125">
    <property type="status" value="NOT_ANNOTATED_CDS"/>
    <property type="molecule type" value="Genomic_DNA"/>
</dbReference>
<keyword evidence="2" id="KW-0677">Repeat</keyword>
<proteinExistence type="predicted"/>
<dbReference type="SMART" id="SM00225">
    <property type="entry name" value="BTB"/>
    <property type="match status" value="1"/>
</dbReference>
<dbReference type="Gene3D" id="3.30.710.10">
    <property type="entry name" value="Potassium Channel Kv1.1, Chain A"/>
    <property type="match status" value="1"/>
</dbReference>
<reference evidence="5" key="1">
    <citation type="submission" date="2013-10" db="EMBL/GenBank/DDBJ databases">
        <authorList>
            <person name="Schartl M."/>
            <person name="Warren W."/>
        </authorList>
    </citation>
    <scope>NUCLEOTIDE SEQUENCE [LARGE SCALE GENOMIC DNA]</scope>
    <source>
        <strain evidence="5">female</strain>
    </source>
</reference>
<evidence type="ECO:0000256" key="1">
    <source>
        <dbReference type="ARBA" id="ARBA00022441"/>
    </source>
</evidence>
<organism evidence="4 5">
    <name type="scientific">Poecilia formosa</name>
    <name type="common">Amazon molly</name>
    <name type="synonym">Limia formosa</name>
    <dbReference type="NCBI Taxonomy" id="48698"/>
    <lineage>
        <taxon>Eukaryota</taxon>
        <taxon>Metazoa</taxon>
        <taxon>Chordata</taxon>
        <taxon>Craniata</taxon>
        <taxon>Vertebrata</taxon>
        <taxon>Euteleostomi</taxon>
        <taxon>Actinopterygii</taxon>
        <taxon>Neopterygii</taxon>
        <taxon>Teleostei</taxon>
        <taxon>Neoteleostei</taxon>
        <taxon>Acanthomorphata</taxon>
        <taxon>Ovalentaria</taxon>
        <taxon>Atherinomorphae</taxon>
        <taxon>Cyprinodontiformes</taxon>
        <taxon>Poeciliidae</taxon>
        <taxon>Poeciliinae</taxon>
        <taxon>Poecilia</taxon>
    </lineage>
</organism>
<dbReference type="Gene3D" id="2.120.10.80">
    <property type="entry name" value="Kelch-type beta propeller"/>
    <property type="match status" value="1"/>
</dbReference>
<dbReference type="KEGG" id="pfor:103150218"/>
<evidence type="ECO:0000313" key="4">
    <source>
        <dbReference type="Ensembl" id="ENSPFOP00000016027.2"/>
    </source>
</evidence>
<dbReference type="STRING" id="48698.ENSPFOP00000016027"/>
<reference evidence="4" key="2">
    <citation type="submission" date="2025-08" db="UniProtKB">
        <authorList>
            <consortium name="Ensembl"/>
        </authorList>
    </citation>
    <scope>IDENTIFICATION</scope>
</reference>
<dbReference type="InterPro" id="IPR015915">
    <property type="entry name" value="Kelch-typ_b-propeller"/>
</dbReference>
<evidence type="ECO:0000313" key="5">
    <source>
        <dbReference type="Proteomes" id="UP000028760"/>
    </source>
</evidence>
<dbReference type="OrthoDB" id="45365at2759"/>
<dbReference type="Gene3D" id="1.25.40.420">
    <property type="match status" value="1"/>
</dbReference>
<dbReference type="Pfam" id="PF00651">
    <property type="entry name" value="BTB"/>
    <property type="match status" value="1"/>
</dbReference>
<dbReference type="InterPro" id="IPR011333">
    <property type="entry name" value="SKP1/BTB/POZ_sf"/>
</dbReference>
<dbReference type="SUPFAM" id="SSF117281">
    <property type="entry name" value="Kelch motif"/>
    <property type="match status" value="1"/>
</dbReference>